<protein>
    <recommendedName>
        <fullName evidence="3">Probable multidrug resistance protein NorM</fullName>
    </recommendedName>
    <alternativeName>
        <fullName evidence="5">Multidrug-efflux transporter</fullName>
    </alternativeName>
</protein>
<feature type="transmembrane region" description="Helical" evidence="6">
    <location>
        <begin position="287"/>
        <end position="306"/>
    </location>
</feature>
<feature type="transmembrane region" description="Helical" evidence="6">
    <location>
        <begin position="170"/>
        <end position="190"/>
    </location>
</feature>
<evidence type="ECO:0000256" key="2">
    <source>
        <dbReference type="ARBA" id="ARBA00010199"/>
    </source>
</evidence>
<comment type="function">
    <text evidence="1">Multidrug efflux pump.</text>
</comment>
<keyword evidence="6" id="KW-1133">Transmembrane helix</keyword>
<feature type="transmembrane region" description="Helical" evidence="6">
    <location>
        <begin position="196"/>
        <end position="213"/>
    </location>
</feature>
<evidence type="ECO:0000256" key="4">
    <source>
        <dbReference type="ARBA" id="ARBA00022448"/>
    </source>
</evidence>
<dbReference type="InterPro" id="IPR050222">
    <property type="entry name" value="MATE_MdtK"/>
</dbReference>
<feature type="transmembrane region" description="Helical" evidence="6">
    <location>
        <begin position="18"/>
        <end position="42"/>
    </location>
</feature>
<gene>
    <name evidence="7" type="ORF">DVH21_26870</name>
</gene>
<evidence type="ECO:0000256" key="5">
    <source>
        <dbReference type="ARBA" id="ARBA00031636"/>
    </source>
</evidence>
<dbReference type="InterPro" id="IPR002528">
    <property type="entry name" value="MATE_fam"/>
</dbReference>
<dbReference type="Pfam" id="PF01554">
    <property type="entry name" value="MatE"/>
    <property type="match status" value="1"/>
</dbReference>
<reference evidence="7 8" key="1">
    <citation type="submission" date="2018-07" db="EMBL/GenBank/DDBJ databases">
        <authorList>
            <person name="Ye Y."/>
        </authorList>
    </citation>
    <scope>NUCLEOTIDE SEQUENCE [LARGE SCALE GENOMIC DNA]</scope>
    <source>
        <strain evidence="8">H14(2018)</strain>
    </source>
</reference>
<feature type="transmembrane region" description="Helical" evidence="6">
    <location>
        <begin position="360"/>
        <end position="381"/>
    </location>
</feature>
<dbReference type="GO" id="GO:0005886">
    <property type="term" value="C:plasma membrane"/>
    <property type="evidence" value="ECO:0007669"/>
    <property type="project" value="TreeGrafter"/>
</dbReference>
<keyword evidence="6" id="KW-0812">Transmembrane</keyword>
<comment type="similarity">
    <text evidence="2">Belongs to the multi antimicrobial extrusion (MATE) (TC 2.A.66.1) family.</text>
</comment>
<keyword evidence="6" id="KW-0472">Membrane</keyword>
<dbReference type="PANTHER" id="PTHR43298">
    <property type="entry name" value="MULTIDRUG RESISTANCE PROTEIN NORM-RELATED"/>
    <property type="match status" value="1"/>
</dbReference>
<feature type="transmembrane region" description="Helical" evidence="6">
    <location>
        <begin position="244"/>
        <end position="267"/>
    </location>
</feature>
<evidence type="ECO:0000256" key="3">
    <source>
        <dbReference type="ARBA" id="ARBA00020268"/>
    </source>
</evidence>
<feature type="transmembrane region" description="Helical" evidence="6">
    <location>
        <begin position="417"/>
        <end position="438"/>
    </location>
</feature>
<dbReference type="PANTHER" id="PTHR43298:SF2">
    <property type="entry name" value="FMN_FAD EXPORTER YEEO-RELATED"/>
    <property type="match status" value="1"/>
</dbReference>
<sequence>MTAVDQSRPAGDSAAPPVLGPVLAIALPVLLASLASLVAPLLNTAVIGRHDPAYLYPLALVLPMILLQNSVNESLRVASVAFAAQASGSGDLDTYARRQRTVLVLGVAVNLGVALLFLVAHPLFLDLYAVPAGSRTLVYAFVQLNTLTGAVLAVSVALMSSLYGLRQVRAVTVGTLVSLGSGVVLTAALVGWLGVFALPAATATTATATAVWASRRLARCGVRPWARIGLRAPVRRSWREVCRISVPVSLGYLLLFGSGLVLTRILAGYSPLTVAGYGVAYRVQNLVLLPAIALGVGAGITVNRLAAQRRGGRVGPSVVAAVGLSAAVFAVVAALVWLLRGPGTGLLTGDPAVARAAADYLGYLAPAYLVAGPLLTLSIFLEETGNGVRALVVNATLTVVQLALAAGLARAGHPVSHVYLALAVAHLPAVGFVVHELLRTRRLGGRVSAIPTS</sequence>
<evidence type="ECO:0000256" key="6">
    <source>
        <dbReference type="SAM" id="Phobius"/>
    </source>
</evidence>
<proteinExistence type="inferred from homology"/>
<name>A0A6N3K7Y4_9ACTN</name>
<feature type="transmembrane region" description="Helical" evidence="6">
    <location>
        <begin position="102"/>
        <end position="125"/>
    </location>
</feature>
<accession>A0A6N3K7Y4</accession>
<dbReference type="Proteomes" id="UP000253958">
    <property type="component" value="Chromosome"/>
</dbReference>
<evidence type="ECO:0000313" key="8">
    <source>
        <dbReference type="Proteomes" id="UP000253958"/>
    </source>
</evidence>
<reference evidence="7 8" key="2">
    <citation type="submission" date="2018-08" db="EMBL/GenBank/DDBJ databases">
        <title>Streptomyces kandeliansis sp. nov., an endophytic bacterium isolated from mangrove plant.</title>
        <authorList>
            <person name="Wang R."/>
        </authorList>
    </citation>
    <scope>NUCLEOTIDE SEQUENCE [LARGE SCALE GENOMIC DNA]</scope>
    <source>
        <strain evidence="8">H14(2018)</strain>
    </source>
</reference>
<feature type="transmembrane region" description="Helical" evidence="6">
    <location>
        <begin position="137"/>
        <end position="158"/>
    </location>
</feature>
<dbReference type="GO" id="GO:0015297">
    <property type="term" value="F:antiporter activity"/>
    <property type="evidence" value="ECO:0007669"/>
    <property type="project" value="InterPro"/>
</dbReference>
<feature type="transmembrane region" description="Helical" evidence="6">
    <location>
        <begin position="318"/>
        <end position="340"/>
    </location>
</feature>
<evidence type="ECO:0000313" key="7">
    <source>
        <dbReference type="EMBL" id="AXH93276.1"/>
    </source>
</evidence>
<organism evidence="7 8">
    <name type="scientific">Micromonospora aurantiaca</name>
    <name type="common">nom. illeg.</name>
    <dbReference type="NCBI Taxonomy" id="47850"/>
    <lineage>
        <taxon>Bacteria</taxon>
        <taxon>Bacillati</taxon>
        <taxon>Actinomycetota</taxon>
        <taxon>Actinomycetes</taxon>
        <taxon>Micromonosporales</taxon>
        <taxon>Micromonosporaceae</taxon>
        <taxon>Micromonospora</taxon>
    </lineage>
</organism>
<feature type="transmembrane region" description="Helical" evidence="6">
    <location>
        <begin position="388"/>
        <end position="411"/>
    </location>
</feature>
<evidence type="ECO:0000256" key="1">
    <source>
        <dbReference type="ARBA" id="ARBA00003408"/>
    </source>
</evidence>
<keyword evidence="4" id="KW-0813">Transport</keyword>
<dbReference type="EMBL" id="CP031263">
    <property type="protein sequence ID" value="AXH93276.1"/>
    <property type="molecule type" value="Genomic_DNA"/>
</dbReference>
<dbReference type="RefSeq" id="WP_114920711.1">
    <property type="nucleotide sequence ID" value="NZ_CP031263.1"/>
</dbReference>
<dbReference type="GO" id="GO:0042910">
    <property type="term" value="F:xenobiotic transmembrane transporter activity"/>
    <property type="evidence" value="ECO:0007669"/>
    <property type="project" value="InterPro"/>
</dbReference>
<dbReference type="AlphaFoldDB" id="A0A6N3K7Y4"/>